<evidence type="ECO:0000256" key="4">
    <source>
        <dbReference type="PROSITE-ProRule" id="PRU00708"/>
    </source>
</evidence>
<dbReference type="Gene3D" id="1.25.40.10">
    <property type="entry name" value="Tetratricopeptide repeat domain"/>
    <property type="match status" value="3"/>
</dbReference>
<dbReference type="GO" id="GO:0008270">
    <property type="term" value="F:zinc ion binding"/>
    <property type="evidence" value="ECO:0007669"/>
    <property type="project" value="InterPro"/>
</dbReference>
<dbReference type="FunFam" id="1.25.40.10:FF:000144">
    <property type="entry name" value="Pentatricopeptide repeat-containing protein, mitochondrial"/>
    <property type="match status" value="1"/>
</dbReference>
<feature type="domain" description="DYW" evidence="5">
    <location>
        <begin position="491"/>
        <end position="583"/>
    </location>
</feature>
<dbReference type="EMBL" id="AWUE01020375">
    <property type="protein sequence ID" value="OMO68572.1"/>
    <property type="molecule type" value="Genomic_DNA"/>
</dbReference>
<dbReference type="STRING" id="93759.A0A1R3HE09"/>
<dbReference type="PANTHER" id="PTHR47926:SF542">
    <property type="entry name" value="PENTATRICOPEPTIDE REPEAT-CONTAINING PROTEIN"/>
    <property type="match status" value="1"/>
</dbReference>
<dbReference type="FunFam" id="1.25.40.10:FF:000073">
    <property type="entry name" value="Pentatricopeptide repeat-containing protein chloroplastic"/>
    <property type="match status" value="1"/>
</dbReference>
<dbReference type="GO" id="GO:0003723">
    <property type="term" value="F:RNA binding"/>
    <property type="evidence" value="ECO:0007669"/>
    <property type="project" value="InterPro"/>
</dbReference>
<accession>A0A1R3HE09</accession>
<gene>
    <name evidence="6" type="ORF">COLO4_29578</name>
</gene>
<sequence length="583" mass="65664">MCKCNTQVSYLHALLQLCARNRAAIQGQACHAQTFHFGLHQDTITSNILINMYCKSGVMSSARKVFDQMPERSLVSWNSLIGSHAQNGEAQQALTLFRSMQREGSLFSEFTISSLLCACAAKCAVFECKQLHGFAIKAAVDSNMFVGTALVDVYAKCALVKDACLVFDNMKERNVVTWSCMAVGYVQNELFEDALLLFRRAQIMEVEHDQFMFSSIVSACAGLAALIEGKQVHAIISKTGFGSNNVFVTSSLIDMYAKCGSVEEAYAVFTGIKEKNIVSWNTMISGFAKHARALEAMILFEKMQQIGLHPNQFTYSSVLSACSHMGLVDEAKSYFDLMRKEHNVPPNEIHYSCMVDVLGRVGKVSEAYHLIKRMPFDATASMWGSLLACCRFHGNLELAKVAAKHLFELEPDNAGNHILLSNIYAANKKWEEVARTRTLLKESMVKKERGKSWIAIKDKVHAFMVGEINHPRIAEIYSKLDNLVEEMKILGYRVETEHDFHDVEDSRKQQLLKHHSEKLALTFGLLCLPSNAPIRIMKNLRICGDCHSFMKLASRVTQREIIVRDINRFHHFRNGFCSCADFW</sequence>
<dbReference type="AlphaFoldDB" id="A0A1R3HE09"/>
<dbReference type="NCBIfam" id="TIGR00756">
    <property type="entry name" value="PPR"/>
    <property type="match status" value="5"/>
</dbReference>
<dbReference type="PANTHER" id="PTHR47926">
    <property type="entry name" value="PENTATRICOPEPTIDE REPEAT-CONTAINING PROTEIN"/>
    <property type="match status" value="1"/>
</dbReference>
<dbReference type="Pfam" id="PF20431">
    <property type="entry name" value="E_motif"/>
    <property type="match status" value="1"/>
</dbReference>
<dbReference type="PROSITE" id="PS51375">
    <property type="entry name" value="PPR"/>
    <property type="match status" value="3"/>
</dbReference>
<comment type="similarity">
    <text evidence="1">Belongs to the PPR family. PCMP-H subfamily.</text>
</comment>
<dbReference type="Pfam" id="PF01535">
    <property type="entry name" value="PPR"/>
    <property type="match status" value="3"/>
</dbReference>
<evidence type="ECO:0000256" key="2">
    <source>
        <dbReference type="ARBA" id="ARBA00022737"/>
    </source>
</evidence>
<dbReference type="Pfam" id="PF14432">
    <property type="entry name" value="DYW_deaminase"/>
    <property type="match status" value="1"/>
</dbReference>
<dbReference type="GO" id="GO:0009451">
    <property type="term" value="P:RNA modification"/>
    <property type="evidence" value="ECO:0007669"/>
    <property type="project" value="InterPro"/>
</dbReference>
<dbReference type="SUPFAM" id="SSF48452">
    <property type="entry name" value="TPR-like"/>
    <property type="match status" value="1"/>
</dbReference>
<feature type="repeat" description="PPR" evidence="4">
    <location>
        <begin position="276"/>
        <end position="310"/>
    </location>
</feature>
<dbReference type="InterPro" id="IPR046960">
    <property type="entry name" value="PPR_At4g14850-like_plant"/>
</dbReference>
<proteinExistence type="inferred from homology"/>
<evidence type="ECO:0000259" key="5">
    <source>
        <dbReference type="Pfam" id="PF14432"/>
    </source>
</evidence>
<dbReference type="OrthoDB" id="1877836at2759"/>
<name>A0A1R3HE09_9ROSI</name>
<feature type="repeat" description="PPR" evidence="4">
    <location>
        <begin position="42"/>
        <end position="76"/>
    </location>
</feature>
<dbReference type="InterPro" id="IPR032867">
    <property type="entry name" value="DYW_dom"/>
</dbReference>
<keyword evidence="7" id="KW-1185">Reference proteome</keyword>
<protein>
    <recommendedName>
        <fullName evidence="5">DYW domain-containing protein</fullName>
    </recommendedName>
</protein>
<comment type="caution">
    <text evidence="6">The sequence shown here is derived from an EMBL/GenBank/DDBJ whole genome shotgun (WGS) entry which is preliminary data.</text>
</comment>
<reference evidence="7" key="1">
    <citation type="submission" date="2013-09" db="EMBL/GenBank/DDBJ databases">
        <title>Corchorus olitorius genome sequencing.</title>
        <authorList>
            <person name="Alam M."/>
            <person name="Haque M.S."/>
            <person name="Islam M.S."/>
            <person name="Emdad E.M."/>
            <person name="Islam M.M."/>
            <person name="Ahmed B."/>
            <person name="Halim A."/>
            <person name="Hossen Q.M.M."/>
            <person name="Hossain M.Z."/>
            <person name="Ahmed R."/>
            <person name="Khan M.M."/>
            <person name="Islam R."/>
            <person name="Rashid M.M."/>
            <person name="Khan S.A."/>
            <person name="Rahman M.S."/>
            <person name="Alam M."/>
            <person name="Yahiya A.S."/>
            <person name="Khan M.S."/>
            <person name="Azam M.S."/>
            <person name="Haque T."/>
            <person name="Lashkar M.Z.H."/>
            <person name="Akhand A.I."/>
            <person name="Morshed G."/>
            <person name="Roy S."/>
            <person name="Uddin K.S."/>
            <person name="Rabeya T."/>
            <person name="Hossain A.S."/>
            <person name="Chowdhury A."/>
            <person name="Snigdha A.R."/>
            <person name="Mortoza M.S."/>
            <person name="Matin S.A."/>
            <person name="Hoque S.M.E."/>
            <person name="Islam M.K."/>
            <person name="Roy D.K."/>
            <person name="Haider R."/>
            <person name="Moosa M.M."/>
            <person name="Elias S.M."/>
            <person name="Hasan A.M."/>
            <person name="Jahan S."/>
            <person name="Shafiuddin M."/>
            <person name="Mahmood N."/>
            <person name="Shommy N.S."/>
        </authorList>
    </citation>
    <scope>NUCLEOTIDE SEQUENCE [LARGE SCALE GENOMIC DNA]</scope>
    <source>
        <strain evidence="7">cv. O-4</strain>
    </source>
</reference>
<organism evidence="6 7">
    <name type="scientific">Corchorus olitorius</name>
    <dbReference type="NCBI Taxonomy" id="93759"/>
    <lineage>
        <taxon>Eukaryota</taxon>
        <taxon>Viridiplantae</taxon>
        <taxon>Streptophyta</taxon>
        <taxon>Embryophyta</taxon>
        <taxon>Tracheophyta</taxon>
        <taxon>Spermatophyta</taxon>
        <taxon>Magnoliopsida</taxon>
        <taxon>eudicotyledons</taxon>
        <taxon>Gunneridae</taxon>
        <taxon>Pentapetalae</taxon>
        <taxon>rosids</taxon>
        <taxon>malvids</taxon>
        <taxon>Malvales</taxon>
        <taxon>Malvaceae</taxon>
        <taxon>Grewioideae</taxon>
        <taxon>Apeibeae</taxon>
        <taxon>Corchorus</taxon>
    </lineage>
</organism>
<dbReference type="Proteomes" id="UP000187203">
    <property type="component" value="Unassembled WGS sequence"/>
</dbReference>
<evidence type="ECO:0000256" key="3">
    <source>
        <dbReference type="ARBA" id="ARBA00022946"/>
    </source>
</evidence>
<evidence type="ECO:0000313" key="7">
    <source>
        <dbReference type="Proteomes" id="UP000187203"/>
    </source>
</evidence>
<dbReference type="FunFam" id="1.25.40.10:FF:000488">
    <property type="entry name" value="Pentatricopeptide repeat-containing protein, mitochondrial"/>
    <property type="match status" value="1"/>
</dbReference>
<dbReference type="InterPro" id="IPR011990">
    <property type="entry name" value="TPR-like_helical_dom_sf"/>
</dbReference>
<dbReference type="InterPro" id="IPR002885">
    <property type="entry name" value="PPR_rpt"/>
</dbReference>
<evidence type="ECO:0000313" key="6">
    <source>
        <dbReference type="EMBL" id="OMO68572.1"/>
    </source>
</evidence>
<dbReference type="Pfam" id="PF13041">
    <property type="entry name" value="PPR_2"/>
    <property type="match status" value="2"/>
</dbReference>
<evidence type="ECO:0000256" key="1">
    <source>
        <dbReference type="ARBA" id="ARBA00006643"/>
    </source>
</evidence>
<dbReference type="InterPro" id="IPR046848">
    <property type="entry name" value="E_motif"/>
</dbReference>
<dbReference type="FunFam" id="1.25.40.10:FF:000366">
    <property type="entry name" value="Pentatricopeptide (PPR) repeat-containing protein"/>
    <property type="match status" value="1"/>
</dbReference>
<dbReference type="Pfam" id="PF12854">
    <property type="entry name" value="PPR_1"/>
    <property type="match status" value="1"/>
</dbReference>
<keyword evidence="3" id="KW-0809">Transit peptide</keyword>
<feature type="repeat" description="PPR" evidence="4">
    <location>
        <begin position="311"/>
        <end position="345"/>
    </location>
</feature>
<keyword evidence="2" id="KW-0677">Repeat</keyword>